<name>A0A0G1RVL4_9BACT</name>
<dbReference type="EMBL" id="LCMG01000005">
    <property type="protein sequence ID" value="KKU34023.1"/>
    <property type="molecule type" value="Genomic_DNA"/>
</dbReference>
<dbReference type="PANTHER" id="PTHR13887:SF14">
    <property type="entry name" value="DISULFIDE BOND FORMATION PROTEIN D"/>
    <property type="match status" value="1"/>
</dbReference>
<dbReference type="Proteomes" id="UP000034705">
    <property type="component" value="Unassembled WGS sequence"/>
</dbReference>
<keyword evidence="2" id="KW-0732">Signal</keyword>
<dbReference type="AlphaFoldDB" id="A0A0G1RVL4"/>
<feature type="domain" description="Thioredoxin" evidence="7">
    <location>
        <begin position="58"/>
        <end position="251"/>
    </location>
</feature>
<gene>
    <name evidence="8" type="ORF">UX45_C0005G0033</name>
</gene>
<dbReference type="InterPro" id="IPR013766">
    <property type="entry name" value="Thioredoxin_domain"/>
</dbReference>
<evidence type="ECO:0000256" key="4">
    <source>
        <dbReference type="ARBA" id="ARBA00023157"/>
    </source>
</evidence>
<evidence type="ECO:0000256" key="6">
    <source>
        <dbReference type="SAM" id="Phobius"/>
    </source>
</evidence>
<dbReference type="InterPro" id="IPR012336">
    <property type="entry name" value="Thioredoxin-like_fold"/>
</dbReference>
<evidence type="ECO:0000256" key="2">
    <source>
        <dbReference type="ARBA" id="ARBA00022729"/>
    </source>
</evidence>
<accession>A0A0G1RVL4</accession>
<dbReference type="SUPFAM" id="SSF52833">
    <property type="entry name" value="Thioredoxin-like"/>
    <property type="match status" value="1"/>
</dbReference>
<feature type="transmembrane region" description="Helical" evidence="6">
    <location>
        <begin position="15"/>
        <end position="40"/>
    </location>
</feature>
<dbReference type="PATRIC" id="fig|1619001.3.peg.346"/>
<evidence type="ECO:0000259" key="7">
    <source>
        <dbReference type="PROSITE" id="PS51352"/>
    </source>
</evidence>
<reference evidence="8 9" key="1">
    <citation type="journal article" date="2015" name="Nature">
        <title>rRNA introns, odd ribosomes, and small enigmatic genomes across a large radiation of phyla.</title>
        <authorList>
            <person name="Brown C.T."/>
            <person name="Hug L.A."/>
            <person name="Thomas B.C."/>
            <person name="Sharon I."/>
            <person name="Castelle C.J."/>
            <person name="Singh A."/>
            <person name="Wilkins M.J."/>
            <person name="Williams K.H."/>
            <person name="Banfield J.F."/>
        </authorList>
    </citation>
    <scope>NUCLEOTIDE SEQUENCE [LARGE SCALE GENOMIC DNA]</scope>
</reference>
<keyword evidence="3" id="KW-0560">Oxidoreductase</keyword>
<keyword evidence="4" id="KW-1015">Disulfide bond</keyword>
<keyword evidence="6" id="KW-0472">Membrane</keyword>
<dbReference type="InterPro" id="IPR036249">
    <property type="entry name" value="Thioredoxin-like_sf"/>
</dbReference>
<organism evidence="8 9">
    <name type="scientific">Candidatus Uhrbacteria bacterium GW2011_GWF2_46_218</name>
    <dbReference type="NCBI Taxonomy" id="1619001"/>
    <lineage>
        <taxon>Bacteria</taxon>
        <taxon>Candidatus Uhriibacteriota</taxon>
    </lineage>
</organism>
<proteinExistence type="inferred from homology"/>
<keyword evidence="6" id="KW-1133">Transmembrane helix</keyword>
<dbReference type="PANTHER" id="PTHR13887">
    <property type="entry name" value="GLUTATHIONE S-TRANSFERASE KAPPA"/>
    <property type="match status" value="1"/>
</dbReference>
<evidence type="ECO:0000313" key="8">
    <source>
        <dbReference type="EMBL" id="KKU34023.1"/>
    </source>
</evidence>
<dbReference type="PROSITE" id="PS51352">
    <property type="entry name" value="THIOREDOXIN_2"/>
    <property type="match status" value="1"/>
</dbReference>
<dbReference type="GO" id="GO:0016491">
    <property type="term" value="F:oxidoreductase activity"/>
    <property type="evidence" value="ECO:0007669"/>
    <property type="project" value="UniProtKB-KW"/>
</dbReference>
<protein>
    <submittedName>
        <fullName evidence="8">Sodium/proton antiporter</fullName>
    </submittedName>
</protein>
<evidence type="ECO:0000256" key="3">
    <source>
        <dbReference type="ARBA" id="ARBA00023002"/>
    </source>
</evidence>
<evidence type="ECO:0000256" key="5">
    <source>
        <dbReference type="ARBA" id="ARBA00023284"/>
    </source>
</evidence>
<sequence>MENKTIFDTVNSKTAFGIGFVSAILMVGTLGFIVLGGCFLKGDCTNLNGNAAQADDLAIAKEEAPAAAQVAADEPASIPIVSSTDHIRGDENAPITIIEYSDFECPYCSKFHETMVQVMEEYDGQVRWVYRHFPLSFHPNSQSAAEASECAANQGKFWEYADKLTENRASLGADVYLSIAGELGLNTTTFQSCLDNDEEETTITTMYQGGIGAGVTGTPGSFIIDSKGSATPVKGALPFETVKTMLDEILAE</sequence>
<keyword evidence="5" id="KW-0676">Redox-active center</keyword>
<comment type="caution">
    <text evidence="8">The sequence shown here is derived from an EMBL/GenBank/DDBJ whole genome shotgun (WGS) entry which is preliminary data.</text>
</comment>
<evidence type="ECO:0000313" key="9">
    <source>
        <dbReference type="Proteomes" id="UP000034705"/>
    </source>
</evidence>
<dbReference type="Pfam" id="PF13462">
    <property type="entry name" value="Thioredoxin_4"/>
    <property type="match status" value="1"/>
</dbReference>
<keyword evidence="6" id="KW-0812">Transmembrane</keyword>
<evidence type="ECO:0000256" key="1">
    <source>
        <dbReference type="ARBA" id="ARBA00005791"/>
    </source>
</evidence>
<dbReference type="Gene3D" id="3.40.30.10">
    <property type="entry name" value="Glutaredoxin"/>
    <property type="match status" value="1"/>
</dbReference>
<comment type="similarity">
    <text evidence="1">Belongs to the thioredoxin family. DsbA subfamily.</text>
</comment>